<name>A0A5C6RM35_9BACT</name>
<dbReference type="OrthoDB" id="9789608at2"/>
<reference evidence="2 3" key="1">
    <citation type="submission" date="2019-08" db="EMBL/GenBank/DDBJ databases">
        <title>Genome of Phaeodactylibacter luteus.</title>
        <authorList>
            <person name="Bowman J.P."/>
        </authorList>
    </citation>
    <scope>NUCLEOTIDE SEQUENCE [LARGE SCALE GENOMIC DNA]</scope>
    <source>
        <strain evidence="2 3">KCTC 42180</strain>
    </source>
</reference>
<gene>
    <name evidence="2" type="ORF">FRY97_14060</name>
</gene>
<evidence type="ECO:0000256" key="1">
    <source>
        <dbReference type="SAM" id="Phobius"/>
    </source>
</evidence>
<organism evidence="2 3">
    <name type="scientific">Phaeodactylibacter luteus</name>
    <dbReference type="NCBI Taxonomy" id="1564516"/>
    <lineage>
        <taxon>Bacteria</taxon>
        <taxon>Pseudomonadati</taxon>
        <taxon>Bacteroidota</taxon>
        <taxon>Saprospiria</taxon>
        <taxon>Saprospirales</taxon>
        <taxon>Haliscomenobacteraceae</taxon>
        <taxon>Phaeodactylibacter</taxon>
    </lineage>
</organism>
<keyword evidence="1" id="KW-0812">Transmembrane</keyword>
<feature type="transmembrane region" description="Helical" evidence="1">
    <location>
        <begin position="110"/>
        <end position="128"/>
    </location>
</feature>
<dbReference type="EMBL" id="VOOR01000030">
    <property type="protein sequence ID" value="TXB62402.1"/>
    <property type="molecule type" value="Genomic_DNA"/>
</dbReference>
<sequence>MSKNAQQLMQTLQERAITPRPAWQFRLLRTFKWAIFSLIVLGGGLSFAVILFAVQQTGFELLEHAQHSTLELTLAILPFTWLLFLALSLTLGMYNLRYTDRGYKFGLPQLAFYNCALSLVLGTFFFLFGGGKRLENAFAVHVSLYESIEEQKTQLWSMPEAGYLGGTIEQATPDTIWLSGFDGQRWVVPCQGADVAERAQKSPGEKIKIIGQQAGQQLFQATAIRPWGQAGSRPSPKLRE</sequence>
<evidence type="ECO:0000313" key="2">
    <source>
        <dbReference type="EMBL" id="TXB62402.1"/>
    </source>
</evidence>
<keyword evidence="1" id="KW-0472">Membrane</keyword>
<dbReference type="Proteomes" id="UP000321580">
    <property type="component" value="Unassembled WGS sequence"/>
</dbReference>
<keyword evidence="1" id="KW-1133">Transmembrane helix</keyword>
<protein>
    <submittedName>
        <fullName evidence="2">Uncharacterized protein</fullName>
    </submittedName>
</protein>
<evidence type="ECO:0000313" key="3">
    <source>
        <dbReference type="Proteomes" id="UP000321580"/>
    </source>
</evidence>
<dbReference type="RefSeq" id="WP_147168188.1">
    <property type="nucleotide sequence ID" value="NZ_VOOR01000030.1"/>
</dbReference>
<comment type="caution">
    <text evidence="2">The sequence shown here is derived from an EMBL/GenBank/DDBJ whole genome shotgun (WGS) entry which is preliminary data.</text>
</comment>
<dbReference type="AlphaFoldDB" id="A0A5C6RM35"/>
<keyword evidence="3" id="KW-1185">Reference proteome</keyword>
<feature type="transmembrane region" description="Helical" evidence="1">
    <location>
        <begin position="74"/>
        <end position="98"/>
    </location>
</feature>
<proteinExistence type="predicted"/>
<accession>A0A5C6RM35</accession>
<feature type="transmembrane region" description="Helical" evidence="1">
    <location>
        <begin position="33"/>
        <end position="54"/>
    </location>
</feature>